<proteinExistence type="predicted"/>
<feature type="transmembrane region" description="Helical" evidence="1">
    <location>
        <begin position="6"/>
        <end position="29"/>
    </location>
</feature>
<dbReference type="EMBL" id="LXEN01000135">
    <property type="protein sequence ID" value="OAT23773.1"/>
    <property type="molecule type" value="Genomic_DNA"/>
</dbReference>
<evidence type="ECO:0000313" key="3">
    <source>
        <dbReference type="Proteomes" id="UP000094023"/>
    </source>
</evidence>
<comment type="caution">
    <text evidence="2">The sequence shown here is derived from an EMBL/GenBank/DDBJ whole genome shotgun (WGS) entry which is preliminary data.</text>
</comment>
<sequence>MESILLSIFFIFHLWLFLTKITVISGFALEPERFQNYNLAQA</sequence>
<organism evidence="2 3">
    <name type="scientific">Proteus myxofaciens ATCC 19692</name>
    <dbReference type="NCBI Taxonomy" id="1354337"/>
    <lineage>
        <taxon>Bacteria</taxon>
        <taxon>Pseudomonadati</taxon>
        <taxon>Pseudomonadota</taxon>
        <taxon>Gammaproteobacteria</taxon>
        <taxon>Enterobacterales</taxon>
        <taxon>Morganellaceae</taxon>
        <taxon>Proteus</taxon>
    </lineage>
</organism>
<name>A0A198FFW7_9GAMM</name>
<keyword evidence="1" id="KW-0812">Transmembrane</keyword>
<dbReference type="Proteomes" id="UP000094023">
    <property type="component" value="Unassembled WGS sequence"/>
</dbReference>
<evidence type="ECO:0000256" key="1">
    <source>
        <dbReference type="SAM" id="Phobius"/>
    </source>
</evidence>
<dbReference type="AlphaFoldDB" id="A0A198FFW7"/>
<keyword evidence="1" id="KW-0472">Membrane</keyword>
<gene>
    <name evidence="2" type="ORF">M983_2697</name>
</gene>
<keyword evidence="3" id="KW-1185">Reference proteome</keyword>
<accession>A0A198FFW7</accession>
<dbReference type="STRING" id="1354337.M983_2697"/>
<protein>
    <submittedName>
        <fullName evidence="2">Uncharacterized protein</fullName>
    </submittedName>
</protein>
<reference evidence="2 3" key="1">
    <citation type="submission" date="2016-04" db="EMBL/GenBank/DDBJ databases">
        <title>ATOL: Assembling a taxonomically balanced genome-scale reconstruction of the evolutionary history of the Enterobacteriaceae.</title>
        <authorList>
            <person name="Plunkett G.III."/>
            <person name="Neeno-Eckwall E.C."/>
            <person name="Glasner J.D."/>
            <person name="Perna N.T."/>
        </authorList>
    </citation>
    <scope>NUCLEOTIDE SEQUENCE [LARGE SCALE GENOMIC DNA]</scope>
    <source>
        <strain evidence="2 3">ATCC 19692</strain>
    </source>
</reference>
<evidence type="ECO:0000313" key="2">
    <source>
        <dbReference type="EMBL" id="OAT23773.1"/>
    </source>
</evidence>
<keyword evidence="1" id="KW-1133">Transmembrane helix</keyword>